<keyword evidence="2" id="KW-1185">Reference proteome</keyword>
<evidence type="ECO:0000313" key="2">
    <source>
        <dbReference type="Proteomes" id="UP000031668"/>
    </source>
</evidence>
<accession>A0A0C2N9D3</accession>
<reference evidence="1 2" key="1">
    <citation type="journal article" date="2014" name="Genome Biol. Evol.">
        <title>The genome of the myxosporean Thelohanellus kitauei shows adaptations to nutrient acquisition within its fish host.</title>
        <authorList>
            <person name="Yang Y."/>
            <person name="Xiong J."/>
            <person name="Zhou Z."/>
            <person name="Huo F."/>
            <person name="Miao W."/>
            <person name="Ran C."/>
            <person name="Liu Y."/>
            <person name="Zhang J."/>
            <person name="Feng J."/>
            <person name="Wang M."/>
            <person name="Wang M."/>
            <person name="Wang L."/>
            <person name="Yao B."/>
        </authorList>
    </citation>
    <scope>NUCLEOTIDE SEQUENCE [LARGE SCALE GENOMIC DNA]</scope>
    <source>
        <strain evidence="1">Wuqing</strain>
    </source>
</reference>
<dbReference type="AlphaFoldDB" id="A0A0C2N9D3"/>
<protein>
    <submittedName>
        <fullName evidence="1">Uncharacterized protein</fullName>
    </submittedName>
</protein>
<name>A0A0C2N9D3_THEKT</name>
<gene>
    <name evidence="1" type="ORF">RF11_14839</name>
</gene>
<organism evidence="1 2">
    <name type="scientific">Thelohanellus kitauei</name>
    <name type="common">Myxosporean</name>
    <dbReference type="NCBI Taxonomy" id="669202"/>
    <lineage>
        <taxon>Eukaryota</taxon>
        <taxon>Metazoa</taxon>
        <taxon>Cnidaria</taxon>
        <taxon>Myxozoa</taxon>
        <taxon>Myxosporea</taxon>
        <taxon>Bivalvulida</taxon>
        <taxon>Platysporina</taxon>
        <taxon>Myxobolidae</taxon>
        <taxon>Thelohanellus</taxon>
    </lineage>
</organism>
<proteinExistence type="predicted"/>
<evidence type="ECO:0000313" key="1">
    <source>
        <dbReference type="EMBL" id="KII70522.1"/>
    </source>
</evidence>
<dbReference type="Proteomes" id="UP000031668">
    <property type="component" value="Unassembled WGS sequence"/>
</dbReference>
<comment type="caution">
    <text evidence="1">The sequence shown here is derived from an EMBL/GenBank/DDBJ whole genome shotgun (WGS) entry which is preliminary data.</text>
</comment>
<sequence length="111" mass="12807">MDYIAYIGRLETIKNIHFPIRNFQEVKLHITFQLGWGGSLWFEFGLREIRKSEKESADEFNYSETLHYIQGKLGYVSGIPTSTKLGFIKSRRGYTQGDKLAPGTIDVFHSD</sequence>
<dbReference type="EMBL" id="JWZT01002036">
    <property type="protein sequence ID" value="KII70522.1"/>
    <property type="molecule type" value="Genomic_DNA"/>
</dbReference>